<dbReference type="EMBL" id="JAAQRI010000040">
    <property type="protein sequence ID" value="KAF5646075.1"/>
    <property type="molecule type" value="Genomic_DNA"/>
</dbReference>
<dbReference type="GeneID" id="59300600"/>
<dbReference type="RefSeq" id="XP_037210668.1">
    <property type="nucleotide sequence ID" value="XM_037348330.1"/>
</dbReference>
<protein>
    <submittedName>
        <fullName evidence="1">Uncharacterized protein</fullName>
    </submittedName>
</protein>
<proteinExistence type="predicted"/>
<dbReference type="OrthoDB" id="10287732at2759"/>
<keyword evidence="2" id="KW-1185">Reference proteome</keyword>
<organism evidence="1 2">
    <name type="scientific">Fusarium tjaetaba</name>
    <dbReference type="NCBI Taxonomy" id="1567544"/>
    <lineage>
        <taxon>Eukaryota</taxon>
        <taxon>Fungi</taxon>
        <taxon>Dikarya</taxon>
        <taxon>Ascomycota</taxon>
        <taxon>Pezizomycotina</taxon>
        <taxon>Sordariomycetes</taxon>
        <taxon>Hypocreomycetidae</taxon>
        <taxon>Hypocreales</taxon>
        <taxon>Nectriaceae</taxon>
        <taxon>Fusarium</taxon>
        <taxon>Fusarium fujikuroi species complex</taxon>
    </lineage>
</organism>
<name>A0A8H5S3A4_9HYPO</name>
<sequence length="136" mass="16239">MDPTFFVIPCVLSPPEYQEVRNAYYLALLSRLPPTRTFPRVVERRAYRAYKRWDLAKRRLVTEMEDFGAGHGHLYKLSRAEIRALRRIVSRLIVAEYHHCARRAKFLRDFPWAFGSLNRRQKHKDLLEEHVADLET</sequence>
<accession>A0A8H5S3A4</accession>
<dbReference type="Proteomes" id="UP000530670">
    <property type="component" value="Unassembled WGS sequence"/>
</dbReference>
<comment type="caution">
    <text evidence="1">The sequence shown here is derived from an EMBL/GenBank/DDBJ whole genome shotgun (WGS) entry which is preliminary data.</text>
</comment>
<reference evidence="1 2" key="1">
    <citation type="submission" date="2020-05" db="EMBL/GenBank/DDBJ databases">
        <title>Identification and distribution of gene clusters putatively required for synthesis of sphingolipid metabolism inhibitors in phylogenetically diverse species of the filamentous fungus Fusarium.</title>
        <authorList>
            <person name="Kim H.-S."/>
            <person name="Busman M."/>
            <person name="Brown D.W."/>
            <person name="Divon H."/>
            <person name="Uhlig S."/>
            <person name="Proctor R.H."/>
        </authorList>
    </citation>
    <scope>NUCLEOTIDE SEQUENCE [LARGE SCALE GENOMIC DNA]</scope>
    <source>
        <strain evidence="1 2">NRRL 66243</strain>
    </source>
</reference>
<evidence type="ECO:0000313" key="2">
    <source>
        <dbReference type="Proteomes" id="UP000530670"/>
    </source>
</evidence>
<gene>
    <name evidence="1" type="ORF">FTJAE_2164</name>
</gene>
<dbReference type="AlphaFoldDB" id="A0A8H5S3A4"/>
<evidence type="ECO:0000313" key="1">
    <source>
        <dbReference type="EMBL" id="KAF5646075.1"/>
    </source>
</evidence>